<organism evidence="2 3">
    <name type="scientific">Portibacter lacus</name>
    <dbReference type="NCBI Taxonomy" id="1099794"/>
    <lineage>
        <taxon>Bacteria</taxon>
        <taxon>Pseudomonadati</taxon>
        <taxon>Bacteroidota</taxon>
        <taxon>Saprospiria</taxon>
        <taxon>Saprospirales</taxon>
        <taxon>Haliscomenobacteraceae</taxon>
        <taxon>Portibacter</taxon>
    </lineage>
</organism>
<keyword evidence="3" id="KW-1185">Reference proteome</keyword>
<gene>
    <name evidence="2" type="ORF">GCM10007940_29780</name>
</gene>
<accession>A0AA37SQZ8</accession>
<dbReference type="InterPro" id="IPR029464">
    <property type="entry name" value="HSDR_N"/>
</dbReference>
<proteinExistence type="predicted"/>
<dbReference type="AlphaFoldDB" id="A0AA37SQZ8"/>
<dbReference type="Pfam" id="PF13588">
    <property type="entry name" value="HSDR_N_2"/>
    <property type="match status" value="1"/>
</dbReference>
<keyword evidence="2" id="KW-0255">Endonuclease</keyword>
<dbReference type="GO" id="GO:0004519">
    <property type="term" value="F:endonuclease activity"/>
    <property type="evidence" value="ECO:0007669"/>
    <property type="project" value="UniProtKB-KW"/>
</dbReference>
<dbReference type="RefSeq" id="WP_235293727.1">
    <property type="nucleotide sequence ID" value="NZ_BSOH01000020.1"/>
</dbReference>
<dbReference type="Proteomes" id="UP001156666">
    <property type="component" value="Unassembled WGS sequence"/>
</dbReference>
<protein>
    <submittedName>
        <fullName evidence="2">Restriction endonuclease subunit R</fullName>
    </submittedName>
</protein>
<reference evidence="2" key="2">
    <citation type="submission" date="2023-01" db="EMBL/GenBank/DDBJ databases">
        <title>Draft genome sequence of Portibacter lacus strain NBRC 108769.</title>
        <authorList>
            <person name="Sun Q."/>
            <person name="Mori K."/>
        </authorList>
    </citation>
    <scope>NUCLEOTIDE SEQUENCE</scope>
    <source>
        <strain evidence="2">NBRC 108769</strain>
    </source>
</reference>
<reference evidence="2" key="1">
    <citation type="journal article" date="2014" name="Int. J. Syst. Evol. Microbiol.">
        <title>Complete genome sequence of Corynebacterium casei LMG S-19264T (=DSM 44701T), isolated from a smear-ripened cheese.</title>
        <authorList>
            <consortium name="US DOE Joint Genome Institute (JGI-PGF)"/>
            <person name="Walter F."/>
            <person name="Albersmeier A."/>
            <person name="Kalinowski J."/>
            <person name="Ruckert C."/>
        </authorList>
    </citation>
    <scope>NUCLEOTIDE SEQUENCE</scope>
    <source>
        <strain evidence="2">NBRC 108769</strain>
    </source>
</reference>
<name>A0AA37SQZ8_9BACT</name>
<dbReference type="EMBL" id="BSOH01000020">
    <property type="protein sequence ID" value="GLR18362.1"/>
    <property type="molecule type" value="Genomic_DNA"/>
</dbReference>
<evidence type="ECO:0000313" key="3">
    <source>
        <dbReference type="Proteomes" id="UP001156666"/>
    </source>
</evidence>
<evidence type="ECO:0000259" key="1">
    <source>
        <dbReference type="Pfam" id="PF13588"/>
    </source>
</evidence>
<feature type="domain" description="Type I restriction enzyme R protein N-terminal" evidence="1">
    <location>
        <begin position="37"/>
        <end position="146"/>
    </location>
</feature>
<sequence length="155" mass="18140">MSQIDLLKYSQEVKISKVEGKSYIYDVIRKKDIVLQPEELVRQCAVLYLIHELEISKNLIRVEKGIKVNGLFRRCDIIVYDRNGIPLLIVECKRPNQAVNQKVFNQIAMYNIPLQVPYLMLTNGSTNYFCSINFEESNYKFLEELPKYEKLNGKS</sequence>
<evidence type="ECO:0000313" key="2">
    <source>
        <dbReference type="EMBL" id="GLR18362.1"/>
    </source>
</evidence>
<keyword evidence="2" id="KW-0540">Nuclease</keyword>
<comment type="caution">
    <text evidence="2">The sequence shown here is derived from an EMBL/GenBank/DDBJ whole genome shotgun (WGS) entry which is preliminary data.</text>
</comment>
<keyword evidence="2" id="KW-0378">Hydrolase</keyword>
<dbReference type="Gene3D" id="3.90.1570.30">
    <property type="match status" value="1"/>
</dbReference>